<comment type="caution">
    <text evidence="7">The sequence shown here is derived from an EMBL/GenBank/DDBJ whole genome shotgun (WGS) entry which is preliminary data.</text>
</comment>
<evidence type="ECO:0000313" key="8">
    <source>
        <dbReference type="Proteomes" id="UP001139721"/>
    </source>
</evidence>
<evidence type="ECO:0000256" key="3">
    <source>
        <dbReference type="ARBA" id="ARBA00022692"/>
    </source>
</evidence>
<dbReference type="Proteomes" id="UP001139721">
    <property type="component" value="Unassembled WGS sequence"/>
</dbReference>
<evidence type="ECO:0000256" key="4">
    <source>
        <dbReference type="ARBA" id="ARBA00022989"/>
    </source>
</evidence>
<evidence type="ECO:0000313" key="7">
    <source>
        <dbReference type="EMBL" id="MCL9683283.1"/>
    </source>
</evidence>
<dbReference type="Pfam" id="PF02104">
    <property type="entry name" value="SURF1"/>
    <property type="match status" value="1"/>
</dbReference>
<keyword evidence="3 6" id="KW-0812">Transmembrane</keyword>
<keyword evidence="5 6" id="KW-0472">Membrane</keyword>
<dbReference type="EMBL" id="JAJKBJ010000003">
    <property type="protein sequence ID" value="MCL9683283.1"/>
    <property type="molecule type" value="Genomic_DNA"/>
</dbReference>
<feature type="transmembrane region" description="Helical" evidence="6">
    <location>
        <begin position="15"/>
        <end position="34"/>
    </location>
</feature>
<protein>
    <recommendedName>
        <fullName evidence="6">SURF1-like protein</fullName>
    </recommendedName>
</protein>
<comment type="subcellular location">
    <subcellularLocation>
        <location evidence="6">Cell membrane</location>
        <topology evidence="6">Multi-pass membrane protein</topology>
    </subcellularLocation>
    <subcellularLocation>
        <location evidence="1">Membrane</location>
    </subcellularLocation>
</comment>
<dbReference type="RefSeq" id="WP_250419474.1">
    <property type="nucleotide sequence ID" value="NZ_JAJKBJ010000003.1"/>
</dbReference>
<evidence type="ECO:0000256" key="1">
    <source>
        <dbReference type="ARBA" id="ARBA00004370"/>
    </source>
</evidence>
<accession>A0A9X2CZC2</accession>
<dbReference type="InterPro" id="IPR045214">
    <property type="entry name" value="Surf1/Surf4"/>
</dbReference>
<dbReference type="PANTHER" id="PTHR23427">
    <property type="entry name" value="SURFEIT LOCUS PROTEIN"/>
    <property type="match status" value="1"/>
</dbReference>
<evidence type="ECO:0000256" key="5">
    <source>
        <dbReference type="ARBA" id="ARBA00023136"/>
    </source>
</evidence>
<evidence type="ECO:0000256" key="6">
    <source>
        <dbReference type="RuleBase" id="RU363076"/>
    </source>
</evidence>
<name>A0A9X2CZC2_9GAMM</name>
<keyword evidence="6" id="KW-1003">Cell membrane</keyword>
<dbReference type="PANTHER" id="PTHR23427:SF2">
    <property type="entry name" value="SURFEIT LOCUS PROTEIN 1"/>
    <property type="match status" value="1"/>
</dbReference>
<gene>
    <name evidence="7" type="ORF">LOX96_04200</name>
</gene>
<evidence type="ECO:0000256" key="2">
    <source>
        <dbReference type="ARBA" id="ARBA00007165"/>
    </source>
</evidence>
<keyword evidence="8" id="KW-1185">Reference proteome</keyword>
<dbReference type="PROSITE" id="PS50895">
    <property type="entry name" value="SURF1"/>
    <property type="match status" value="1"/>
</dbReference>
<comment type="similarity">
    <text evidence="2 6">Belongs to the SURF1 family.</text>
</comment>
<dbReference type="InterPro" id="IPR002994">
    <property type="entry name" value="Surf1/Shy1"/>
</dbReference>
<sequence length="239" mass="27479">MPSLTCFNFRFTPNWLIIILTVAFISLFVRLGFWQIQRADEKTKMVAAEKALARQGAIDWAPSQKLPMQYQRVALQGTYLAPVFLLDNQHHQHLFGYDVLSPLLLSDGSVVMVDRGWVPGERTRRSFPEIQSPDGLVQLQGSAYFPSKKQWVLGPSLEEKENKIIILELLDAKLISHILQKKVYPFIIRLDKQDAYGFVREWAIVSMPPQRHLAYALQWFAMALVILIIFVALNLKKKT</sequence>
<dbReference type="GO" id="GO:0005886">
    <property type="term" value="C:plasma membrane"/>
    <property type="evidence" value="ECO:0007669"/>
    <property type="project" value="UniProtKB-SubCell"/>
</dbReference>
<keyword evidence="4 6" id="KW-1133">Transmembrane helix</keyword>
<feature type="transmembrane region" description="Helical" evidence="6">
    <location>
        <begin position="213"/>
        <end position="233"/>
    </location>
</feature>
<reference evidence="7" key="1">
    <citation type="submission" date="2021-11" db="EMBL/GenBank/DDBJ databases">
        <title>Legionella maioricencis sp. nov., a new species isolated from hot water samples in Mallorca.</title>
        <authorList>
            <person name="Crespi S."/>
            <person name="Drasar V."/>
            <person name="Salva-Serra F."/>
            <person name="Jaen-Luchoro D."/>
            <person name="Pineiro-Iglesias B."/>
            <person name="Aliaga F."/>
            <person name="Fernandez-Juarez V."/>
            <person name="Coll G."/>
            <person name="Moore E.R.B."/>
            <person name="Bennasar-Figueras A."/>
        </authorList>
    </citation>
    <scope>NUCLEOTIDE SEQUENCE</scope>
    <source>
        <strain evidence="7">HCPI-6</strain>
    </source>
</reference>
<organism evidence="7 8">
    <name type="scientific">Legionella maioricensis</name>
    <dbReference type="NCBI Taxonomy" id="2896528"/>
    <lineage>
        <taxon>Bacteria</taxon>
        <taxon>Pseudomonadati</taxon>
        <taxon>Pseudomonadota</taxon>
        <taxon>Gammaproteobacteria</taxon>
        <taxon>Legionellales</taxon>
        <taxon>Legionellaceae</taxon>
        <taxon>Legionella</taxon>
    </lineage>
</organism>
<dbReference type="CDD" id="cd06662">
    <property type="entry name" value="SURF1"/>
    <property type="match status" value="1"/>
</dbReference>
<dbReference type="AlphaFoldDB" id="A0A9X2CZC2"/>
<proteinExistence type="inferred from homology"/>